<dbReference type="Proteomes" id="UP000325780">
    <property type="component" value="Unassembled WGS sequence"/>
</dbReference>
<accession>A0A5N6U5D3</accession>
<feature type="transmembrane region" description="Helical" evidence="1">
    <location>
        <begin position="36"/>
        <end position="57"/>
    </location>
</feature>
<dbReference type="EMBL" id="ML742035">
    <property type="protein sequence ID" value="KAE8153784.1"/>
    <property type="molecule type" value="Genomic_DNA"/>
</dbReference>
<protein>
    <submittedName>
        <fullName evidence="2">Uncharacterized protein</fullName>
    </submittedName>
</protein>
<keyword evidence="1" id="KW-0472">Membrane</keyword>
<keyword evidence="1" id="KW-0812">Transmembrane</keyword>
<evidence type="ECO:0000313" key="2">
    <source>
        <dbReference type="EMBL" id="KAE8153784.1"/>
    </source>
</evidence>
<organism evidence="2 3">
    <name type="scientific">Aspergillus avenaceus</name>
    <dbReference type="NCBI Taxonomy" id="36643"/>
    <lineage>
        <taxon>Eukaryota</taxon>
        <taxon>Fungi</taxon>
        <taxon>Dikarya</taxon>
        <taxon>Ascomycota</taxon>
        <taxon>Pezizomycotina</taxon>
        <taxon>Eurotiomycetes</taxon>
        <taxon>Eurotiomycetidae</taxon>
        <taxon>Eurotiales</taxon>
        <taxon>Aspergillaceae</taxon>
        <taxon>Aspergillus</taxon>
        <taxon>Aspergillus subgen. Circumdati</taxon>
    </lineage>
</organism>
<keyword evidence="1" id="KW-1133">Transmembrane helix</keyword>
<proteinExistence type="predicted"/>
<gene>
    <name evidence="2" type="ORF">BDV25DRAFT_148799</name>
</gene>
<evidence type="ECO:0000313" key="3">
    <source>
        <dbReference type="Proteomes" id="UP000325780"/>
    </source>
</evidence>
<sequence length="59" mass="6542">MSVDSSYARTRSVSTQRLDIVRDHRLFSTSGLRVSLIIDAISTPSCTYLALALSFLVHL</sequence>
<evidence type="ECO:0000256" key="1">
    <source>
        <dbReference type="SAM" id="Phobius"/>
    </source>
</evidence>
<keyword evidence="3" id="KW-1185">Reference proteome</keyword>
<dbReference type="AlphaFoldDB" id="A0A5N6U5D3"/>
<reference evidence="2 3" key="1">
    <citation type="submission" date="2019-04" db="EMBL/GenBank/DDBJ databases">
        <title>Friends and foes A comparative genomics study of 23 Aspergillus species from section Flavi.</title>
        <authorList>
            <consortium name="DOE Joint Genome Institute"/>
            <person name="Kjaerbolling I."/>
            <person name="Vesth T."/>
            <person name="Frisvad J.C."/>
            <person name="Nybo J.L."/>
            <person name="Theobald S."/>
            <person name="Kildgaard S."/>
            <person name="Isbrandt T."/>
            <person name="Kuo A."/>
            <person name="Sato A."/>
            <person name="Lyhne E.K."/>
            <person name="Kogle M.E."/>
            <person name="Wiebenga A."/>
            <person name="Kun R.S."/>
            <person name="Lubbers R.J."/>
            <person name="Makela M.R."/>
            <person name="Barry K."/>
            <person name="Chovatia M."/>
            <person name="Clum A."/>
            <person name="Daum C."/>
            <person name="Haridas S."/>
            <person name="He G."/>
            <person name="LaButti K."/>
            <person name="Lipzen A."/>
            <person name="Mondo S."/>
            <person name="Riley R."/>
            <person name="Salamov A."/>
            <person name="Simmons B.A."/>
            <person name="Magnuson J.K."/>
            <person name="Henrissat B."/>
            <person name="Mortensen U.H."/>
            <person name="Larsen T.O."/>
            <person name="Devries R.P."/>
            <person name="Grigoriev I.V."/>
            <person name="Machida M."/>
            <person name="Baker S.E."/>
            <person name="Andersen M.R."/>
        </authorList>
    </citation>
    <scope>NUCLEOTIDE SEQUENCE [LARGE SCALE GENOMIC DNA]</scope>
    <source>
        <strain evidence="2 3">IBT 18842</strain>
    </source>
</reference>
<name>A0A5N6U5D3_ASPAV</name>